<keyword evidence="3" id="KW-1185">Reference proteome</keyword>
<dbReference type="Pfam" id="PF07727">
    <property type="entry name" value="RVT_2"/>
    <property type="match status" value="1"/>
</dbReference>
<dbReference type="AlphaFoldDB" id="A0A4Y2BL70"/>
<protein>
    <recommendedName>
        <fullName evidence="1">Reverse transcriptase Ty1/copia-type domain-containing protein</fullName>
    </recommendedName>
</protein>
<dbReference type="InterPro" id="IPR013103">
    <property type="entry name" value="RVT_2"/>
</dbReference>
<feature type="domain" description="Reverse transcriptase Ty1/copia-type" evidence="1">
    <location>
        <begin position="90"/>
        <end position="180"/>
    </location>
</feature>
<reference evidence="2 3" key="1">
    <citation type="journal article" date="2019" name="Sci. Rep.">
        <title>Orb-weaving spider Araneus ventricosus genome elucidates the spidroin gene catalogue.</title>
        <authorList>
            <person name="Kono N."/>
            <person name="Nakamura H."/>
            <person name="Ohtoshi R."/>
            <person name="Moran D.A.P."/>
            <person name="Shinohara A."/>
            <person name="Yoshida Y."/>
            <person name="Fujiwara M."/>
            <person name="Mori M."/>
            <person name="Tomita M."/>
            <person name="Arakawa K."/>
        </authorList>
    </citation>
    <scope>NUCLEOTIDE SEQUENCE [LARGE SCALE GENOMIC DNA]</scope>
</reference>
<dbReference type="OrthoDB" id="6437187at2759"/>
<evidence type="ECO:0000313" key="3">
    <source>
        <dbReference type="Proteomes" id="UP000499080"/>
    </source>
</evidence>
<dbReference type="EMBL" id="BGPR01000090">
    <property type="protein sequence ID" value="GBL93002.1"/>
    <property type="molecule type" value="Genomic_DNA"/>
</dbReference>
<dbReference type="Proteomes" id="UP000499080">
    <property type="component" value="Unassembled WGS sequence"/>
</dbReference>
<organism evidence="2 3">
    <name type="scientific">Araneus ventricosus</name>
    <name type="common">Orbweaver spider</name>
    <name type="synonym">Epeira ventricosa</name>
    <dbReference type="NCBI Taxonomy" id="182803"/>
    <lineage>
        <taxon>Eukaryota</taxon>
        <taxon>Metazoa</taxon>
        <taxon>Ecdysozoa</taxon>
        <taxon>Arthropoda</taxon>
        <taxon>Chelicerata</taxon>
        <taxon>Arachnida</taxon>
        <taxon>Araneae</taxon>
        <taxon>Araneomorphae</taxon>
        <taxon>Entelegynae</taxon>
        <taxon>Araneoidea</taxon>
        <taxon>Araneidae</taxon>
        <taxon>Araneus</taxon>
    </lineage>
</organism>
<evidence type="ECO:0000313" key="2">
    <source>
        <dbReference type="EMBL" id="GBL93002.1"/>
    </source>
</evidence>
<accession>A0A4Y2BL70</accession>
<proteinExistence type="predicted"/>
<gene>
    <name evidence="2" type="ORF">AVEN_54639_1</name>
</gene>
<name>A0A4Y2BL70_ARAVE</name>
<sequence length="181" mass="20193">MSLSRLLTELVTSAVFNDSGAIFSSNDLQTPISNLYFPSPYKACKLTSGYQVSSWWFETSSSVEEALVGPNKNAWKKVMKDEYDALIKGNAWALVSKPNHKKVIGSKRILRAKFNVEGIIEKLKARIVENGCSQKPGTDFNENFSPSIRLSSIRTVFTYAVESNLTGYQLDFVMAYGNADR</sequence>
<comment type="caution">
    <text evidence="2">The sequence shown here is derived from an EMBL/GenBank/DDBJ whole genome shotgun (WGS) entry which is preliminary data.</text>
</comment>
<evidence type="ECO:0000259" key="1">
    <source>
        <dbReference type="Pfam" id="PF07727"/>
    </source>
</evidence>